<evidence type="ECO:0000256" key="2">
    <source>
        <dbReference type="ARBA" id="ARBA00023043"/>
    </source>
</evidence>
<dbReference type="PRINTS" id="PR01415">
    <property type="entry name" value="ANKYRIN"/>
</dbReference>
<evidence type="ECO:0008006" key="7">
    <source>
        <dbReference type="Google" id="ProtNLM"/>
    </source>
</evidence>
<feature type="region of interest" description="Disordered" evidence="4">
    <location>
        <begin position="1"/>
        <end position="150"/>
    </location>
</feature>
<dbReference type="SUPFAM" id="SSF48403">
    <property type="entry name" value="Ankyrin repeat"/>
    <property type="match status" value="1"/>
</dbReference>
<feature type="region of interest" description="Disordered" evidence="4">
    <location>
        <begin position="354"/>
        <end position="412"/>
    </location>
</feature>
<protein>
    <recommendedName>
        <fullName evidence="7">Ankyrin</fullName>
    </recommendedName>
</protein>
<dbReference type="InterPro" id="IPR036770">
    <property type="entry name" value="Ankyrin_rpt-contain_sf"/>
</dbReference>
<feature type="compositionally biased region" description="Basic residues" evidence="4">
    <location>
        <begin position="115"/>
        <end position="131"/>
    </location>
</feature>
<feature type="compositionally biased region" description="Polar residues" evidence="4">
    <location>
        <begin position="75"/>
        <end position="96"/>
    </location>
</feature>
<keyword evidence="1" id="KW-0677">Repeat</keyword>
<comment type="caution">
    <text evidence="5">The sequence shown here is derived from an EMBL/GenBank/DDBJ whole genome shotgun (WGS) entry which is preliminary data.</text>
</comment>
<name>A0ABQ6MPR0_9STRA</name>
<accession>A0ABQ6MPR0</accession>
<gene>
    <name evidence="5" type="ORF">TeGR_g4551</name>
</gene>
<evidence type="ECO:0000313" key="5">
    <source>
        <dbReference type="EMBL" id="GMI30376.1"/>
    </source>
</evidence>
<dbReference type="Proteomes" id="UP001165060">
    <property type="component" value="Unassembled WGS sequence"/>
</dbReference>
<feature type="repeat" description="ANK" evidence="3">
    <location>
        <begin position="240"/>
        <end position="262"/>
    </location>
</feature>
<dbReference type="PROSITE" id="PS50297">
    <property type="entry name" value="ANK_REP_REGION"/>
    <property type="match status" value="2"/>
</dbReference>
<dbReference type="PANTHER" id="PTHR24171">
    <property type="entry name" value="ANKYRIN REPEAT DOMAIN-CONTAINING PROTEIN 39-RELATED"/>
    <property type="match status" value="1"/>
</dbReference>
<feature type="compositionally biased region" description="Polar residues" evidence="4">
    <location>
        <begin position="38"/>
        <end position="67"/>
    </location>
</feature>
<evidence type="ECO:0000256" key="4">
    <source>
        <dbReference type="SAM" id="MobiDB-lite"/>
    </source>
</evidence>
<dbReference type="SMART" id="SM00248">
    <property type="entry name" value="ANK"/>
    <property type="match status" value="2"/>
</dbReference>
<dbReference type="EMBL" id="BRYB01004400">
    <property type="protein sequence ID" value="GMI30376.1"/>
    <property type="molecule type" value="Genomic_DNA"/>
</dbReference>
<reference evidence="5 6" key="1">
    <citation type="journal article" date="2023" name="Commun. Biol.">
        <title>Genome analysis of Parmales, the sister group of diatoms, reveals the evolutionary specialization of diatoms from phago-mixotrophs to photoautotrophs.</title>
        <authorList>
            <person name="Ban H."/>
            <person name="Sato S."/>
            <person name="Yoshikawa S."/>
            <person name="Yamada K."/>
            <person name="Nakamura Y."/>
            <person name="Ichinomiya M."/>
            <person name="Sato N."/>
            <person name="Blanc-Mathieu R."/>
            <person name="Endo H."/>
            <person name="Kuwata A."/>
            <person name="Ogata H."/>
        </authorList>
    </citation>
    <scope>NUCLEOTIDE SEQUENCE [LARGE SCALE GENOMIC DNA]</scope>
</reference>
<feature type="region of interest" description="Disordered" evidence="4">
    <location>
        <begin position="264"/>
        <end position="284"/>
    </location>
</feature>
<dbReference type="Pfam" id="PF00023">
    <property type="entry name" value="Ank"/>
    <property type="match status" value="2"/>
</dbReference>
<dbReference type="Gene3D" id="1.25.40.20">
    <property type="entry name" value="Ankyrin repeat-containing domain"/>
    <property type="match status" value="1"/>
</dbReference>
<proteinExistence type="predicted"/>
<evidence type="ECO:0000256" key="3">
    <source>
        <dbReference type="PROSITE-ProRule" id="PRU00023"/>
    </source>
</evidence>
<feature type="compositionally biased region" description="Low complexity" evidence="4">
    <location>
        <begin position="381"/>
        <end position="395"/>
    </location>
</feature>
<dbReference type="PROSITE" id="PS50088">
    <property type="entry name" value="ANK_REPEAT"/>
    <property type="match status" value="2"/>
</dbReference>
<feature type="compositionally biased region" description="Acidic residues" evidence="4">
    <location>
        <begin position="1"/>
        <end position="11"/>
    </location>
</feature>
<organism evidence="5 6">
    <name type="scientific">Tetraparma gracilis</name>
    <dbReference type="NCBI Taxonomy" id="2962635"/>
    <lineage>
        <taxon>Eukaryota</taxon>
        <taxon>Sar</taxon>
        <taxon>Stramenopiles</taxon>
        <taxon>Ochrophyta</taxon>
        <taxon>Bolidophyceae</taxon>
        <taxon>Parmales</taxon>
        <taxon>Triparmaceae</taxon>
        <taxon>Tetraparma</taxon>
    </lineage>
</organism>
<feature type="region of interest" description="Disordered" evidence="4">
    <location>
        <begin position="189"/>
        <end position="225"/>
    </location>
</feature>
<evidence type="ECO:0000256" key="1">
    <source>
        <dbReference type="ARBA" id="ARBA00022737"/>
    </source>
</evidence>
<feature type="compositionally biased region" description="Acidic residues" evidence="4">
    <location>
        <begin position="360"/>
        <end position="380"/>
    </location>
</feature>
<evidence type="ECO:0000313" key="6">
    <source>
        <dbReference type="Proteomes" id="UP001165060"/>
    </source>
</evidence>
<feature type="repeat" description="ANK" evidence="3">
    <location>
        <begin position="296"/>
        <end position="328"/>
    </location>
</feature>
<keyword evidence="2 3" id="KW-0040">ANK repeat</keyword>
<sequence length="412" mass="44725">MSDDEYADDGFEASGGASSPGNAADVLKNAASSLKEPITSTAPNSYRSPRVDTPSNKSSARGKSSTMKAALGENDLNSSNAGTPNPLSSTAPSIPSASVPPKKKSKEKKKEERRKEKKLRKKEKKEKRAKRKGGEKERPPSPKFASRLWASNTRSLFARSVELTSGTRHGSALMHAAYAGDDNVGDLQRILAGPKKKKKKSKYDSDSDADVDDDEQSVMRRNNEFAERSWTQKLKETDDQGWTALHWAASKGHTEVVRELLEADRRGGGEEGEGEDEFGGAAGGGAPLIDLPELLFEWTPLFLACIELHVDTVEELLSAGADANLTDSLGDRPLEACAKSRAGRRKDAIRKMLKKHMDDDGLSSDSDDDEEEEEEEEEESSSGSSEGEASWAGSDSSDDSSSDDDDGRRKRR</sequence>
<dbReference type="InterPro" id="IPR002110">
    <property type="entry name" value="Ankyrin_rpt"/>
</dbReference>
<feature type="compositionally biased region" description="Acidic residues" evidence="4">
    <location>
        <begin position="396"/>
        <end position="405"/>
    </location>
</feature>
<keyword evidence="6" id="KW-1185">Reference proteome</keyword>
<feature type="compositionally biased region" description="Low complexity" evidence="4">
    <location>
        <begin position="14"/>
        <end position="24"/>
    </location>
</feature>
<feature type="compositionally biased region" description="Acidic residues" evidence="4">
    <location>
        <begin position="206"/>
        <end position="216"/>
    </location>
</feature>